<dbReference type="Proteomes" id="UP000053797">
    <property type="component" value="Unassembled WGS sequence"/>
</dbReference>
<sequence length="94" mass="10847">MKPFQLSVIYLKICTILMITGLIGIADFGVSLLLDGLMNKLFFEKTGYTLLILYYLALVPFLYSLFLVLRILRFISLDIIPFIQIYQSMQSIKT</sequence>
<evidence type="ECO:0000313" key="2">
    <source>
        <dbReference type="EMBL" id="KSU47744.1"/>
    </source>
</evidence>
<evidence type="ECO:0000313" key="3">
    <source>
        <dbReference type="Proteomes" id="UP000053797"/>
    </source>
</evidence>
<name>A0A0V8GBS8_9BACL</name>
<comment type="caution">
    <text evidence="2">The sequence shown here is derived from an EMBL/GenBank/DDBJ whole genome shotgun (WGS) entry which is preliminary data.</text>
</comment>
<feature type="transmembrane region" description="Helical" evidence="1">
    <location>
        <begin position="52"/>
        <end position="72"/>
    </location>
</feature>
<keyword evidence="1" id="KW-0472">Membrane</keyword>
<organism evidence="2 3">
    <name type="scientific">Exiguobacterium indicum</name>
    <dbReference type="NCBI Taxonomy" id="296995"/>
    <lineage>
        <taxon>Bacteria</taxon>
        <taxon>Bacillati</taxon>
        <taxon>Bacillota</taxon>
        <taxon>Bacilli</taxon>
        <taxon>Bacillales</taxon>
        <taxon>Bacillales Family XII. Incertae Sedis</taxon>
        <taxon>Exiguobacterium</taxon>
    </lineage>
</organism>
<accession>A0A0V8GBS8</accession>
<dbReference type="AlphaFoldDB" id="A0A0V8GBS8"/>
<dbReference type="EMBL" id="LNQL01000007">
    <property type="protein sequence ID" value="KSU47744.1"/>
    <property type="molecule type" value="Genomic_DNA"/>
</dbReference>
<evidence type="ECO:0000256" key="1">
    <source>
        <dbReference type="SAM" id="Phobius"/>
    </source>
</evidence>
<protein>
    <submittedName>
        <fullName evidence="2">Uncharacterized protein</fullName>
    </submittedName>
</protein>
<keyword evidence="1" id="KW-0812">Transmembrane</keyword>
<gene>
    <name evidence="2" type="ORF">AS033_15965</name>
</gene>
<keyword evidence="1" id="KW-1133">Transmembrane helix</keyword>
<feature type="transmembrane region" description="Helical" evidence="1">
    <location>
        <begin position="9"/>
        <end position="32"/>
    </location>
</feature>
<proteinExistence type="predicted"/>
<reference evidence="2 3" key="1">
    <citation type="journal article" date="2015" name="Int. J. Syst. Evol. Microbiol.">
        <title>Exiguobacterium enclense sp. nov., isolated from sediment.</title>
        <authorList>
            <person name="Dastager S.G."/>
            <person name="Mawlankar R."/>
            <person name="Sonalkar V.V."/>
            <person name="Thorat M.N."/>
            <person name="Mual P."/>
            <person name="Verma A."/>
            <person name="Krishnamurthi S."/>
            <person name="Tang S.K."/>
            <person name="Li W.J."/>
        </authorList>
    </citation>
    <scope>NUCLEOTIDE SEQUENCE [LARGE SCALE GENOMIC DNA]</scope>
    <source>
        <strain evidence="2 3">NIO-1109</strain>
    </source>
</reference>